<proteinExistence type="predicted"/>
<dbReference type="EMBL" id="VSSQ01084625">
    <property type="protein sequence ID" value="MPN32552.1"/>
    <property type="molecule type" value="Genomic_DNA"/>
</dbReference>
<evidence type="ECO:0000313" key="1">
    <source>
        <dbReference type="EMBL" id="MPN32552.1"/>
    </source>
</evidence>
<gene>
    <name evidence="1" type="ORF">SDC9_180031</name>
</gene>
<protein>
    <submittedName>
        <fullName evidence="1">Uncharacterized protein</fullName>
    </submittedName>
</protein>
<sequence>MPAQADRPVFAKISGNTSINVKARIVCTVAAIVPLITVVIVDGSGVVIDPGFLQFWRDANRNRDAPEIELTGNRNTVVGHNRRTARRR</sequence>
<name>A0A645H2K4_9ZZZZ</name>
<organism evidence="1">
    <name type="scientific">bioreactor metagenome</name>
    <dbReference type="NCBI Taxonomy" id="1076179"/>
    <lineage>
        <taxon>unclassified sequences</taxon>
        <taxon>metagenomes</taxon>
        <taxon>ecological metagenomes</taxon>
    </lineage>
</organism>
<comment type="caution">
    <text evidence="1">The sequence shown here is derived from an EMBL/GenBank/DDBJ whole genome shotgun (WGS) entry which is preliminary data.</text>
</comment>
<dbReference type="AlphaFoldDB" id="A0A645H2K4"/>
<reference evidence="1" key="1">
    <citation type="submission" date="2019-08" db="EMBL/GenBank/DDBJ databases">
        <authorList>
            <person name="Kucharzyk K."/>
            <person name="Murdoch R.W."/>
            <person name="Higgins S."/>
            <person name="Loffler F."/>
        </authorList>
    </citation>
    <scope>NUCLEOTIDE SEQUENCE</scope>
</reference>
<accession>A0A645H2K4</accession>